<feature type="compositionally biased region" description="Low complexity" evidence="1">
    <location>
        <begin position="247"/>
        <end position="278"/>
    </location>
</feature>
<reference evidence="3 4" key="1">
    <citation type="submission" date="2018-03" db="EMBL/GenBank/DDBJ databases">
        <authorList>
            <person name="Keele B.F."/>
        </authorList>
    </citation>
    <scope>NUCLEOTIDE SEQUENCE [LARGE SCALE GENOMIC DNA]</scope>
    <source>
        <strain evidence="3 4">CECT 8504</strain>
    </source>
</reference>
<evidence type="ECO:0000256" key="2">
    <source>
        <dbReference type="SAM" id="SignalP"/>
    </source>
</evidence>
<protein>
    <recommendedName>
        <fullName evidence="5">Beta-barrel assembly-enhancing protease</fullName>
    </recommendedName>
</protein>
<feature type="region of interest" description="Disordered" evidence="1">
    <location>
        <begin position="244"/>
        <end position="278"/>
    </location>
</feature>
<feature type="signal peptide" evidence="2">
    <location>
        <begin position="1"/>
        <end position="27"/>
    </location>
</feature>
<dbReference type="Proteomes" id="UP000244912">
    <property type="component" value="Unassembled WGS sequence"/>
</dbReference>
<evidence type="ECO:0000313" key="3">
    <source>
        <dbReference type="EMBL" id="SPJ23574.1"/>
    </source>
</evidence>
<dbReference type="RefSeq" id="WP_108893393.1">
    <property type="nucleotide sequence ID" value="NZ_ONZF01000002.1"/>
</dbReference>
<dbReference type="EMBL" id="ONZF01000002">
    <property type="protein sequence ID" value="SPJ23574.1"/>
    <property type="molecule type" value="Genomic_DNA"/>
</dbReference>
<accession>A0A2R8BTS4</accession>
<organism evidence="3 4">
    <name type="scientific">Palleronia abyssalis</name>
    <dbReference type="NCBI Taxonomy" id="1501240"/>
    <lineage>
        <taxon>Bacteria</taxon>
        <taxon>Pseudomonadati</taxon>
        <taxon>Pseudomonadota</taxon>
        <taxon>Alphaproteobacteria</taxon>
        <taxon>Rhodobacterales</taxon>
        <taxon>Roseobacteraceae</taxon>
        <taxon>Palleronia</taxon>
    </lineage>
</organism>
<sequence length="478" mass="51060">MLPSLKPLLLSGVALAASLIAAAPVAAAELSAAELRALRYYVEQGDRRSAEAEIRRLRGLHPDWTPPVNLEALRSMTEAKAGPGEEENRVWKLIEVGNWTAASGRLAHLRATYPDWEPPAEMVRLIAMGEAQSKFDAAVTSGDAATAIQVARTSPAILRCDRVNNAWQLATMQKKVGDTQGALTTYRGVLGSCGDGSIVVATLEKANEVATDGQLAALADAARQSHPGLRASVEAVETRLMAGRGGATTSAQPRTAAAPAPQTQVQSQPQAPTPAPVAVATPARAVAPSNLPATGDGRVSAVRAAARAGNWTGCLAGSTNPRSVDLLYERAWCAMNRDRSLEALAAFRVASTAPLGAVVQRDARFGMALAFLENQMTEDAARIASVTNLTEKQRIEVETIILDQRGVRAYQKDDYRGAINYLNALEKLNGSIRRDLAILRAYAYLNAGERTVARDEFQRLHDQLATNETRKGLNAAMR</sequence>
<keyword evidence="2" id="KW-0732">Signal</keyword>
<evidence type="ECO:0008006" key="5">
    <source>
        <dbReference type="Google" id="ProtNLM"/>
    </source>
</evidence>
<dbReference type="InterPro" id="IPR011990">
    <property type="entry name" value="TPR-like_helical_dom_sf"/>
</dbReference>
<feature type="chain" id="PRO_5015307478" description="Beta-barrel assembly-enhancing protease" evidence="2">
    <location>
        <begin position="28"/>
        <end position="478"/>
    </location>
</feature>
<keyword evidence="4" id="KW-1185">Reference proteome</keyword>
<dbReference type="OrthoDB" id="7324591at2"/>
<evidence type="ECO:0000313" key="4">
    <source>
        <dbReference type="Proteomes" id="UP000244912"/>
    </source>
</evidence>
<proteinExistence type="predicted"/>
<name>A0A2R8BTS4_9RHOB</name>
<dbReference type="SUPFAM" id="SSF48452">
    <property type="entry name" value="TPR-like"/>
    <property type="match status" value="1"/>
</dbReference>
<gene>
    <name evidence="3" type="ORF">PAA8504_01386</name>
</gene>
<dbReference type="AlphaFoldDB" id="A0A2R8BTS4"/>
<dbReference type="Gene3D" id="1.25.40.10">
    <property type="entry name" value="Tetratricopeptide repeat domain"/>
    <property type="match status" value="1"/>
</dbReference>
<evidence type="ECO:0000256" key="1">
    <source>
        <dbReference type="SAM" id="MobiDB-lite"/>
    </source>
</evidence>